<accession>A0A517MKB6</accession>
<dbReference type="PANTHER" id="PTHR44103">
    <property type="entry name" value="PROPROTEIN CONVERTASE P"/>
    <property type="match status" value="1"/>
</dbReference>
<dbReference type="Pfam" id="PF00326">
    <property type="entry name" value="Peptidase_S9"/>
    <property type="match status" value="1"/>
</dbReference>
<evidence type="ECO:0000256" key="2">
    <source>
        <dbReference type="SAM" id="SignalP"/>
    </source>
</evidence>
<feature type="signal peptide" evidence="2">
    <location>
        <begin position="1"/>
        <end position="27"/>
    </location>
</feature>
<dbReference type="InterPro" id="IPR001375">
    <property type="entry name" value="Peptidase_S9_cat"/>
</dbReference>
<dbReference type="PANTHER" id="PTHR44103:SF1">
    <property type="entry name" value="PROPROTEIN CONVERTASE P"/>
    <property type="match status" value="1"/>
</dbReference>
<name>A0A517MKB6_9BACT</name>
<feature type="chain" id="PRO_5022152067" evidence="2">
    <location>
        <begin position="28"/>
        <end position="766"/>
    </location>
</feature>
<dbReference type="EMBL" id="CP036262">
    <property type="protein sequence ID" value="QDS95323.1"/>
    <property type="molecule type" value="Genomic_DNA"/>
</dbReference>
<feature type="domain" description="Peptidase S9 prolyl oligopeptidase catalytic" evidence="3">
    <location>
        <begin position="562"/>
        <end position="764"/>
    </location>
</feature>
<proteinExistence type="predicted"/>
<dbReference type="InterPro" id="IPR013517">
    <property type="entry name" value="FG-GAP"/>
</dbReference>
<dbReference type="OrthoDB" id="3668964at2"/>
<dbReference type="Proteomes" id="UP000320672">
    <property type="component" value="Chromosome"/>
</dbReference>
<evidence type="ECO:0000256" key="1">
    <source>
        <dbReference type="ARBA" id="ARBA00022729"/>
    </source>
</evidence>
<dbReference type="Pfam" id="PF13517">
    <property type="entry name" value="FG-GAP_3"/>
    <property type="match status" value="1"/>
</dbReference>
<organism evidence="4 5">
    <name type="scientific">Roseimaritima multifibrata</name>
    <dbReference type="NCBI Taxonomy" id="1930274"/>
    <lineage>
        <taxon>Bacteria</taxon>
        <taxon>Pseudomonadati</taxon>
        <taxon>Planctomycetota</taxon>
        <taxon>Planctomycetia</taxon>
        <taxon>Pirellulales</taxon>
        <taxon>Pirellulaceae</taxon>
        <taxon>Roseimaritima</taxon>
    </lineage>
</organism>
<dbReference type="AlphaFoldDB" id="A0A517MKB6"/>
<evidence type="ECO:0000259" key="3">
    <source>
        <dbReference type="Pfam" id="PF00326"/>
    </source>
</evidence>
<dbReference type="SUPFAM" id="SSF53474">
    <property type="entry name" value="alpha/beta-Hydrolases"/>
    <property type="match status" value="1"/>
</dbReference>
<evidence type="ECO:0000313" key="4">
    <source>
        <dbReference type="EMBL" id="QDS95323.1"/>
    </source>
</evidence>
<sequence length="766" mass="85250" precursor="true">MQRRSLRFWTRVSFSILACCFSIGARAEDGPGFKVHLLNAESEFSAATAIDINQDGKVDIVCGAWWYEAPHWTKHRFREVPQIRGRFDDYSNLAMDVDRDGLKDIVSANYRSNSLYWCRNPGIDKNGKPLPEPWSMQIIDRPGASETGRLVDIDGDGHIDVLPNGLKFAAWYEAKIPDSAAANATSSVTVDWQRHDLPSELNGHGIGAGDLNNDGRTDVIGPNGWAEGPSDPRNGRWTWHPEFQLAKDCGLPILVADVDQDGDNDLIWGRGHNVGLYWTEQRSPESEAWSFDESIDADNSDLQAVHPSLLPGRWVTHAIDTSFSCAHTLMLADIDQDGRDDLVVGKRFQGHDGRDPGENDPLTVRWYKMPTPETPTWTSHIISSGGKCAIDLDSVCTDLDGDGDVDILAPSRGGLHWIENLGSISPLPETTSVSNNSNQAELQQVIGDNQLQTTAALLELGQRREDIRRSMELVMGPLPTAQSRIPLDVQVEQVTRLEKYTRIKLTYTSDRTSRVPAYLLVPHAIAEPAPAMLCLHPTQFELGKAQICGMGGKPSRFYAHELASRGFVCLAPDYPSFAEYSFDFDTANPPYVSGSMKAIWDNIRGVDLLENLPCVSRDQIGVIGHSLGGHNALFTAVFDQRLRATVTSCGFTAFADYYGGNLKGWTTPRYMPRIQTVYEGQPDKLPFDFTEVLEAIAPRPLFVSAPKADSNFEVKGVHTCEDAVTPVYQFLQAEDNLHFQYPDCEHDFPEDVREQVYQWLEKALKK</sequence>
<dbReference type="InterPro" id="IPR028994">
    <property type="entry name" value="Integrin_alpha_N"/>
</dbReference>
<dbReference type="InterPro" id="IPR029058">
    <property type="entry name" value="AB_hydrolase_fold"/>
</dbReference>
<dbReference type="RefSeq" id="WP_145353393.1">
    <property type="nucleotide sequence ID" value="NZ_CP036262.1"/>
</dbReference>
<evidence type="ECO:0000313" key="5">
    <source>
        <dbReference type="Proteomes" id="UP000320672"/>
    </source>
</evidence>
<protein>
    <submittedName>
        <fullName evidence="4">FG-GAP repeat protein</fullName>
    </submittedName>
</protein>
<reference evidence="4 5" key="1">
    <citation type="submission" date="2019-02" db="EMBL/GenBank/DDBJ databases">
        <title>Deep-cultivation of Planctomycetes and their phenomic and genomic characterization uncovers novel biology.</title>
        <authorList>
            <person name="Wiegand S."/>
            <person name="Jogler M."/>
            <person name="Boedeker C."/>
            <person name="Pinto D."/>
            <person name="Vollmers J."/>
            <person name="Rivas-Marin E."/>
            <person name="Kohn T."/>
            <person name="Peeters S.H."/>
            <person name="Heuer A."/>
            <person name="Rast P."/>
            <person name="Oberbeckmann S."/>
            <person name="Bunk B."/>
            <person name="Jeske O."/>
            <person name="Meyerdierks A."/>
            <person name="Storesund J.E."/>
            <person name="Kallscheuer N."/>
            <person name="Luecker S."/>
            <person name="Lage O.M."/>
            <person name="Pohl T."/>
            <person name="Merkel B.J."/>
            <person name="Hornburger P."/>
            <person name="Mueller R.-W."/>
            <person name="Bruemmer F."/>
            <person name="Labrenz M."/>
            <person name="Spormann A.M."/>
            <person name="Op den Camp H."/>
            <person name="Overmann J."/>
            <person name="Amann R."/>
            <person name="Jetten M.S.M."/>
            <person name="Mascher T."/>
            <person name="Medema M.H."/>
            <person name="Devos D.P."/>
            <person name="Kaster A.-K."/>
            <person name="Ovreas L."/>
            <person name="Rohde M."/>
            <person name="Galperin M.Y."/>
            <person name="Jogler C."/>
        </authorList>
    </citation>
    <scope>NUCLEOTIDE SEQUENCE [LARGE SCALE GENOMIC DNA]</scope>
    <source>
        <strain evidence="4 5">FF011L</strain>
    </source>
</reference>
<dbReference type="GO" id="GO:0052689">
    <property type="term" value="F:carboxylic ester hydrolase activity"/>
    <property type="evidence" value="ECO:0007669"/>
    <property type="project" value="UniProtKB-KW"/>
</dbReference>
<dbReference type="Gene3D" id="3.40.50.1820">
    <property type="entry name" value="alpha/beta hydrolase"/>
    <property type="match status" value="1"/>
</dbReference>
<gene>
    <name evidence="4" type="ORF">FF011L_41170</name>
</gene>
<keyword evidence="1 2" id="KW-0732">Signal</keyword>
<dbReference type="Gene3D" id="2.130.10.130">
    <property type="entry name" value="Integrin alpha, N-terminal"/>
    <property type="match status" value="1"/>
</dbReference>
<dbReference type="KEGG" id="rml:FF011L_41170"/>
<dbReference type="SUPFAM" id="SSF69318">
    <property type="entry name" value="Integrin alpha N-terminal domain"/>
    <property type="match status" value="1"/>
</dbReference>
<keyword evidence="5" id="KW-1185">Reference proteome</keyword>